<name>M2QMR5_CERS8</name>
<sequence>MTSRHADARRAYQRRYNAIHRLGRRKISKAARQELQNRREDELHDWTAVYTNEIIRKSPPYDPRCLPWMRRAERDAWNSLSNMEDEMRNAHGKDWLDAWCAEVASTLPLMADQMRGPLPELPDCAYQCSEEETPEDVFRHHQRRMIALHHQFVNLLWQGVEAIQQATYDNALIVQGRCPKVTSIKKLYGV</sequence>
<dbReference type="OrthoDB" id="3264042at2759"/>
<protein>
    <submittedName>
        <fullName evidence="1">Uncharacterized protein</fullName>
    </submittedName>
</protein>
<evidence type="ECO:0000313" key="2">
    <source>
        <dbReference type="Proteomes" id="UP000016930"/>
    </source>
</evidence>
<organism evidence="1 2">
    <name type="scientific">Ceriporiopsis subvermispora (strain B)</name>
    <name type="common">White-rot fungus</name>
    <name type="synonym">Gelatoporia subvermispora</name>
    <dbReference type="NCBI Taxonomy" id="914234"/>
    <lineage>
        <taxon>Eukaryota</taxon>
        <taxon>Fungi</taxon>
        <taxon>Dikarya</taxon>
        <taxon>Basidiomycota</taxon>
        <taxon>Agaricomycotina</taxon>
        <taxon>Agaricomycetes</taxon>
        <taxon>Polyporales</taxon>
        <taxon>Gelatoporiaceae</taxon>
        <taxon>Gelatoporia</taxon>
    </lineage>
</organism>
<gene>
    <name evidence="1" type="ORF">CERSUDRAFT_76662</name>
</gene>
<reference evidence="1 2" key="1">
    <citation type="journal article" date="2012" name="Proc. Natl. Acad. Sci. U.S.A.">
        <title>Comparative genomics of Ceriporiopsis subvermispora and Phanerochaete chrysosporium provide insight into selective ligninolysis.</title>
        <authorList>
            <person name="Fernandez-Fueyo E."/>
            <person name="Ruiz-Duenas F.J."/>
            <person name="Ferreira P."/>
            <person name="Floudas D."/>
            <person name="Hibbett D.S."/>
            <person name="Canessa P."/>
            <person name="Larrondo L.F."/>
            <person name="James T.Y."/>
            <person name="Seelenfreund D."/>
            <person name="Lobos S."/>
            <person name="Polanco R."/>
            <person name="Tello M."/>
            <person name="Honda Y."/>
            <person name="Watanabe T."/>
            <person name="Watanabe T."/>
            <person name="Ryu J.S."/>
            <person name="Kubicek C.P."/>
            <person name="Schmoll M."/>
            <person name="Gaskell J."/>
            <person name="Hammel K.E."/>
            <person name="St John F.J."/>
            <person name="Vanden Wymelenberg A."/>
            <person name="Sabat G."/>
            <person name="Splinter BonDurant S."/>
            <person name="Syed K."/>
            <person name="Yadav J.S."/>
            <person name="Doddapaneni H."/>
            <person name="Subramanian V."/>
            <person name="Lavin J.L."/>
            <person name="Oguiza J.A."/>
            <person name="Perez G."/>
            <person name="Pisabarro A.G."/>
            <person name="Ramirez L."/>
            <person name="Santoyo F."/>
            <person name="Master E."/>
            <person name="Coutinho P.M."/>
            <person name="Henrissat B."/>
            <person name="Lombard V."/>
            <person name="Magnuson J.K."/>
            <person name="Kuees U."/>
            <person name="Hori C."/>
            <person name="Igarashi K."/>
            <person name="Samejima M."/>
            <person name="Held B.W."/>
            <person name="Barry K.W."/>
            <person name="LaButti K.M."/>
            <person name="Lapidus A."/>
            <person name="Lindquist E.A."/>
            <person name="Lucas S.M."/>
            <person name="Riley R."/>
            <person name="Salamov A.A."/>
            <person name="Hoffmeister D."/>
            <person name="Schwenk D."/>
            <person name="Hadar Y."/>
            <person name="Yarden O."/>
            <person name="de Vries R.P."/>
            <person name="Wiebenga A."/>
            <person name="Stenlid J."/>
            <person name="Eastwood D."/>
            <person name="Grigoriev I.V."/>
            <person name="Berka R.M."/>
            <person name="Blanchette R.A."/>
            <person name="Kersten P."/>
            <person name="Martinez A.T."/>
            <person name="Vicuna R."/>
            <person name="Cullen D."/>
        </authorList>
    </citation>
    <scope>NUCLEOTIDE SEQUENCE [LARGE SCALE GENOMIC DNA]</scope>
    <source>
        <strain evidence="1 2">B</strain>
    </source>
</reference>
<dbReference type="EMBL" id="KB445806">
    <property type="protein sequence ID" value="EMD33435.1"/>
    <property type="molecule type" value="Genomic_DNA"/>
</dbReference>
<keyword evidence="2" id="KW-1185">Reference proteome</keyword>
<dbReference type="Proteomes" id="UP000016930">
    <property type="component" value="Unassembled WGS sequence"/>
</dbReference>
<evidence type="ECO:0000313" key="1">
    <source>
        <dbReference type="EMBL" id="EMD33435.1"/>
    </source>
</evidence>
<proteinExistence type="predicted"/>
<dbReference type="AlphaFoldDB" id="M2QMR5"/>
<accession>M2QMR5</accession>
<dbReference type="HOGENOM" id="CLU_1427813_0_0_1"/>